<dbReference type="Gene3D" id="3.40.50.300">
    <property type="entry name" value="P-loop containing nucleotide triphosphate hydrolases"/>
    <property type="match status" value="1"/>
</dbReference>
<dbReference type="AlphaFoldDB" id="A0A9D2DXP0"/>
<evidence type="ECO:0000313" key="16">
    <source>
        <dbReference type="Proteomes" id="UP000824044"/>
    </source>
</evidence>
<organism evidence="15 16">
    <name type="scientific">Candidatus Gallimonas intestinigallinarum</name>
    <dbReference type="NCBI Taxonomy" id="2838604"/>
    <lineage>
        <taxon>Bacteria</taxon>
        <taxon>Bacillati</taxon>
        <taxon>Bacillota</taxon>
        <taxon>Clostridia</taxon>
        <taxon>Candidatus Gallimonas</taxon>
    </lineage>
</organism>
<dbReference type="GO" id="GO:0009432">
    <property type="term" value="P:SOS response"/>
    <property type="evidence" value="ECO:0007669"/>
    <property type="project" value="UniProtKB-UniRule"/>
</dbReference>
<protein>
    <recommendedName>
        <fullName evidence="3 12">DNA replication and repair protein RecF</fullName>
    </recommendedName>
</protein>
<comment type="caution">
    <text evidence="15">The sequence shown here is derived from an EMBL/GenBank/DDBJ whole genome shotgun (WGS) entry which is preliminary data.</text>
</comment>
<dbReference type="InterPro" id="IPR001238">
    <property type="entry name" value="DNA-binding_RecF"/>
</dbReference>
<evidence type="ECO:0000256" key="11">
    <source>
        <dbReference type="ARBA" id="ARBA00023236"/>
    </source>
</evidence>
<dbReference type="InterPro" id="IPR018078">
    <property type="entry name" value="DNA-binding_RecF_CS"/>
</dbReference>
<dbReference type="NCBIfam" id="TIGR00611">
    <property type="entry name" value="recf"/>
    <property type="match status" value="1"/>
</dbReference>
<reference evidence="15" key="1">
    <citation type="journal article" date="2021" name="PeerJ">
        <title>Extensive microbial diversity within the chicken gut microbiome revealed by metagenomics and culture.</title>
        <authorList>
            <person name="Gilroy R."/>
            <person name="Ravi A."/>
            <person name="Getino M."/>
            <person name="Pursley I."/>
            <person name="Horton D.L."/>
            <person name="Alikhan N.F."/>
            <person name="Baker D."/>
            <person name="Gharbi K."/>
            <person name="Hall N."/>
            <person name="Watson M."/>
            <person name="Adriaenssens E.M."/>
            <person name="Foster-Nyarko E."/>
            <person name="Jarju S."/>
            <person name="Secka A."/>
            <person name="Antonio M."/>
            <person name="Oren A."/>
            <person name="Chaudhuri R.R."/>
            <person name="La Ragione R."/>
            <person name="Hildebrand F."/>
            <person name="Pallen M.J."/>
        </authorList>
    </citation>
    <scope>NUCLEOTIDE SEQUENCE</scope>
    <source>
        <strain evidence="15">CHK33-5263</strain>
    </source>
</reference>
<dbReference type="HAMAP" id="MF_00365">
    <property type="entry name" value="RecF"/>
    <property type="match status" value="1"/>
</dbReference>
<evidence type="ECO:0000256" key="6">
    <source>
        <dbReference type="ARBA" id="ARBA00022741"/>
    </source>
</evidence>
<keyword evidence="7 12" id="KW-0227">DNA damage</keyword>
<evidence type="ECO:0000256" key="4">
    <source>
        <dbReference type="ARBA" id="ARBA00022490"/>
    </source>
</evidence>
<dbReference type="PROSITE" id="PS00618">
    <property type="entry name" value="RECF_2"/>
    <property type="match status" value="1"/>
</dbReference>
<dbReference type="InterPro" id="IPR027417">
    <property type="entry name" value="P-loop_NTPase"/>
</dbReference>
<evidence type="ECO:0000256" key="13">
    <source>
        <dbReference type="RuleBase" id="RU000578"/>
    </source>
</evidence>
<keyword evidence="10 12" id="KW-0234">DNA repair</keyword>
<name>A0A9D2DXP0_9FIRM</name>
<evidence type="ECO:0000256" key="10">
    <source>
        <dbReference type="ARBA" id="ARBA00023204"/>
    </source>
</evidence>
<feature type="binding site" evidence="12">
    <location>
        <begin position="30"/>
        <end position="37"/>
    </location>
    <ligand>
        <name>ATP</name>
        <dbReference type="ChEBI" id="CHEBI:30616"/>
    </ligand>
</feature>
<dbReference type="GO" id="GO:0005524">
    <property type="term" value="F:ATP binding"/>
    <property type="evidence" value="ECO:0007669"/>
    <property type="project" value="UniProtKB-UniRule"/>
</dbReference>
<dbReference type="Proteomes" id="UP000824044">
    <property type="component" value="Unassembled WGS sequence"/>
</dbReference>
<evidence type="ECO:0000256" key="12">
    <source>
        <dbReference type="HAMAP-Rule" id="MF_00365"/>
    </source>
</evidence>
<comment type="subcellular location">
    <subcellularLocation>
        <location evidence="1 12 13">Cytoplasm</location>
    </subcellularLocation>
</comment>
<dbReference type="SUPFAM" id="SSF52540">
    <property type="entry name" value="P-loop containing nucleoside triphosphate hydrolases"/>
    <property type="match status" value="1"/>
</dbReference>
<dbReference type="GO" id="GO:0006260">
    <property type="term" value="P:DNA replication"/>
    <property type="evidence" value="ECO:0007669"/>
    <property type="project" value="UniProtKB-UniRule"/>
</dbReference>
<evidence type="ECO:0000256" key="1">
    <source>
        <dbReference type="ARBA" id="ARBA00004496"/>
    </source>
</evidence>
<evidence type="ECO:0000256" key="2">
    <source>
        <dbReference type="ARBA" id="ARBA00008016"/>
    </source>
</evidence>
<evidence type="ECO:0000256" key="5">
    <source>
        <dbReference type="ARBA" id="ARBA00022705"/>
    </source>
</evidence>
<gene>
    <name evidence="12 15" type="primary">recF</name>
    <name evidence="15" type="ORF">H9812_05820</name>
</gene>
<dbReference type="EMBL" id="DXBS01000111">
    <property type="protein sequence ID" value="HIZ24968.1"/>
    <property type="molecule type" value="Genomic_DNA"/>
</dbReference>
<keyword evidence="6 12" id="KW-0547">Nucleotide-binding</keyword>
<keyword evidence="11 12" id="KW-0742">SOS response</keyword>
<accession>A0A9D2DXP0</accession>
<keyword evidence="4 12" id="KW-0963">Cytoplasm</keyword>
<evidence type="ECO:0000256" key="7">
    <source>
        <dbReference type="ARBA" id="ARBA00022763"/>
    </source>
</evidence>
<reference evidence="15" key="2">
    <citation type="submission" date="2021-04" db="EMBL/GenBank/DDBJ databases">
        <authorList>
            <person name="Gilroy R."/>
        </authorList>
    </citation>
    <scope>NUCLEOTIDE SEQUENCE</scope>
    <source>
        <strain evidence="15">CHK33-5263</strain>
    </source>
</reference>
<dbReference type="GO" id="GO:0000731">
    <property type="term" value="P:DNA synthesis involved in DNA repair"/>
    <property type="evidence" value="ECO:0007669"/>
    <property type="project" value="TreeGrafter"/>
</dbReference>
<evidence type="ECO:0000256" key="3">
    <source>
        <dbReference type="ARBA" id="ARBA00020170"/>
    </source>
</evidence>
<evidence type="ECO:0000256" key="8">
    <source>
        <dbReference type="ARBA" id="ARBA00022840"/>
    </source>
</evidence>
<keyword evidence="5 12" id="KW-0235">DNA replication</keyword>
<evidence type="ECO:0000313" key="15">
    <source>
        <dbReference type="EMBL" id="HIZ24968.1"/>
    </source>
</evidence>
<keyword evidence="9 12" id="KW-0238">DNA-binding</keyword>
<dbReference type="Pfam" id="PF02463">
    <property type="entry name" value="SMC_N"/>
    <property type="match status" value="1"/>
</dbReference>
<sequence>MVIKNLTLHNFRNYEDEEFCFEPGLNVLSGRNAQGKTNCAEAVFYLCTGTSLRIRHDRQLIRHGTDGARIAARAQTRFGSVTLEASIFENKRELFVNGNKVSKAADFVGNMNSVFFSPGELRLIQDGPDERRRFLNLSISQTSREYCTALSRYQRILDQRNNLLKERDSALVFETLPVWDEQLAVYAARIVRHRRAFLAKLAPLARDTHAYLTDGAEELCLEMDGTYPENEEEIAEKLMRQFASARVRDLRLGFTSVGPHRDDIRISINGTDARGFCSQGQARTAALSLKLAETEIFRELAGEAPVLILDDVLSELDLPRRKKLLERVQDIQCILTCTHAERVLFGAACNKIRIREGKVVR</sequence>
<dbReference type="GO" id="GO:0003697">
    <property type="term" value="F:single-stranded DNA binding"/>
    <property type="evidence" value="ECO:0007669"/>
    <property type="project" value="UniProtKB-UniRule"/>
</dbReference>
<dbReference type="InterPro" id="IPR042174">
    <property type="entry name" value="RecF_2"/>
</dbReference>
<dbReference type="Gene3D" id="1.20.1050.90">
    <property type="entry name" value="RecF/RecN/SMC, N-terminal domain"/>
    <property type="match status" value="1"/>
</dbReference>
<feature type="domain" description="RecF/RecN/SMC N-terminal" evidence="14">
    <location>
        <begin position="3"/>
        <end position="344"/>
    </location>
</feature>
<comment type="function">
    <text evidence="12 13">The RecF protein is involved in DNA metabolism; it is required for DNA replication and normal SOS inducibility. RecF binds preferentially to single-stranded, linear DNA. It also seems to bind ATP.</text>
</comment>
<dbReference type="PROSITE" id="PS00617">
    <property type="entry name" value="RECF_1"/>
    <property type="match status" value="1"/>
</dbReference>
<dbReference type="InterPro" id="IPR003395">
    <property type="entry name" value="RecF/RecN/SMC_N"/>
</dbReference>
<evidence type="ECO:0000259" key="14">
    <source>
        <dbReference type="Pfam" id="PF02463"/>
    </source>
</evidence>
<dbReference type="PANTHER" id="PTHR32182:SF0">
    <property type="entry name" value="DNA REPLICATION AND REPAIR PROTEIN RECF"/>
    <property type="match status" value="1"/>
</dbReference>
<evidence type="ECO:0000256" key="9">
    <source>
        <dbReference type="ARBA" id="ARBA00023125"/>
    </source>
</evidence>
<dbReference type="GO" id="GO:0005737">
    <property type="term" value="C:cytoplasm"/>
    <property type="evidence" value="ECO:0007669"/>
    <property type="project" value="UniProtKB-SubCell"/>
</dbReference>
<comment type="similarity">
    <text evidence="2 12 13">Belongs to the RecF family.</text>
</comment>
<proteinExistence type="inferred from homology"/>
<dbReference type="PANTHER" id="PTHR32182">
    <property type="entry name" value="DNA REPLICATION AND REPAIR PROTEIN RECF"/>
    <property type="match status" value="1"/>
</dbReference>
<dbReference type="GO" id="GO:0006302">
    <property type="term" value="P:double-strand break repair"/>
    <property type="evidence" value="ECO:0007669"/>
    <property type="project" value="TreeGrafter"/>
</dbReference>
<keyword evidence="8 12" id="KW-0067">ATP-binding</keyword>